<dbReference type="EMBL" id="JAMTCG010000001">
    <property type="protein sequence ID" value="MCP2159488.1"/>
    <property type="molecule type" value="Genomic_DNA"/>
</dbReference>
<evidence type="ECO:0008006" key="4">
    <source>
        <dbReference type="Google" id="ProtNLM"/>
    </source>
</evidence>
<comment type="caution">
    <text evidence="2">The sequence shown here is derived from an EMBL/GenBank/DDBJ whole genome shotgun (WGS) entry which is preliminary data.</text>
</comment>
<dbReference type="RefSeq" id="WP_253653055.1">
    <property type="nucleotide sequence ID" value="NZ_BAAAOE010000004.1"/>
</dbReference>
<keyword evidence="3" id="KW-1185">Reference proteome</keyword>
<sequence>MARHRTDSARRRGISRGLALSVAALVVVAVLVVVWVVLGRSLREDSTAAAQSCVEGPETVSVVADADIAEPLARIAAAYSATKPVVRDKCITVSVRPVDPKTTLDGLTGTWDTASMGAYPAAWVPASSVWSAQLLAARSSVVDGDPESLVTSPVVLAVAPQFARAAAGKLAWIEVPTLARDDDGLARLGLTGWGRLRLALPAGPGTDATVLAAQAVATAVSRVGSAGLTLDDARSAQVTSTITALRAQAPQSVGGSATRTLSAIVDGDPARARVHAVPITEQALYAATQRSGAAAVVELLPTGFTPSADHPVVDLTGPQVDAAAAESVTAFFKFARMPEQLAALTRLGFRGAATAASPNSAVSFPAVENPMPAGEPAALAEIARQVYAAR</sequence>
<evidence type="ECO:0000313" key="2">
    <source>
        <dbReference type="EMBL" id="MCP2159488.1"/>
    </source>
</evidence>
<feature type="transmembrane region" description="Helical" evidence="1">
    <location>
        <begin position="20"/>
        <end position="38"/>
    </location>
</feature>
<gene>
    <name evidence="2" type="ORF">LX12_000652</name>
</gene>
<reference evidence="2 3" key="1">
    <citation type="submission" date="2022-06" db="EMBL/GenBank/DDBJ databases">
        <title>Genomic Encyclopedia of Archaeal and Bacterial Type Strains, Phase II (KMG-II): from individual species to whole genera.</title>
        <authorList>
            <person name="Goeker M."/>
        </authorList>
    </citation>
    <scope>NUCLEOTIDE SEQUENCE [LARGE SCALE GENOMIC DNA]</scope>
    <source>
        <strain evidence="2 3">DSM 45037</strain>
    </source>
</reference>
<evidence type="ECO:0000313" key="3">
    <source>
        <dbReference type="Proteomes" id="UP001205740"/>
    </source>
</evidence>
<keyword evidence="1" id="KW-1133">Transmembrane helix</keyword>
<accession>A0ABT1H149</accession>
<proteinExistence type="predicted"/>
<organism evidence="2 3">
    <name type="scientific">Williamsia serinedens</name>
    <dbReference type="NCBI Taxonomy" id="391736"/>
    <lineage>
        <taxon>Bacteria</taxon>
        <taxon>Bacillati</taxon>
        <taxon>Actinomycetota</taxon>
        <taxon>Actinomycetes</taxon>
        <taxon>Mycobacteriales</taxon>
        <taxon>Nocardiaceae</taxon>
        <taxon>Williamsia</taxon>
    </lineage>
</organism>
<keyword evidence="1" id="KW-0472">Membrane</keyword>
<keyword evidence="1" id="KW-0812">Transmembrane</keyword>
<protein>
    <recommendedName>
        <fullName evidence="4">Extracellular solute-binding protein</fullName>
    </recommendedName>
</protein>
<evidence type="ECO:0000256" key="1">
    <source>
        <dbReference type="SAM" id="Phobius"/>
    </source>
</evidence>
<name>A0ABT1H149_9NOCA</name>
<dbReference type="Proteomes" id="UP001205740">
    <property type="component" value="Unassembled WGS sequence"/>
</dbReference>